<gene>
    <name evidence="5" type="ORF">MsAg5_14600</name>
</gene>
<dbReference type="PROSITE" id="PS00170">
    <property type="entry name" value="CSA_PPIASE_1"/>
    <property type="match status" value="1"/>
</dbReference>
<dbReference type="GO" id="GO:0003755">
    <property type="term" value="F:peptidyl-prolyl cis-trans isomerase activity"/>
    <property type="evidence" value="ECO:0007669"/>
    <property type="project" value="UniProtKB-KW"/>
</dbReference>
<feature type="domain" description="PPIase cyclophilin-type" evidence="4">
    <location>
        <begin position="1"/>
        <end position="156"/>
    </location>
</feature>
<dbReference type="Pfam" id="PF00160">
    <property type="entry name" value="Pro_isomerase"/>
    <property type="match status" value="1"/>
</dbReference>
<accession>A0AAE4ML29</accession>
<evidence type="ECO:0000256" key="3">
    <source>
        <dbReference type="ARBA" id="ARBA00023235"/>
    </source>
</evidence>
<dbReference type="Gene3D" id="2.40.100.10">
    <property type="entry name" value="Cyclophilin-like"/>
    <property type="match status" value="1"/>
</dbReference>
<evidence type="ECO:0000259" key="4">
    <source>
        <dbReference type="PROSITE" id="PS50072"/>
    </source>
</evidence>
<dbReference type="PANTHER" id="PTHR45625">
    <property type="entry name" value="PEPTIDYL-PROLYL CIS-TRANS ISOMERASE-RELATED"/>
    <property type="match status" value="1"/>
</dbReference>
<organism evidence="5 6">
    <name type="scientific">Methanolapillus africanus</name>
    <dbReference type="NCBI Taxonomy" id="3028297"/>
    <lineage>
        <taxon>Archaea</taxon>
        <taxon>Methanobacteriati</taxon>
        <taxon>Methanobacteriota</taxon>
        <taxon>Stenosarchaea group</taxon>
        <taxon>Methanomicrobia</taxon>
        <taxon>Methanosarcinales</taxon>
        <taxon>Methanosarcinaceae</taxon>
        <taxon>Methanolapillus</taxon>
    </lineage>
</organism>
<comment type="caution">
    <text evidence="5">The sequence shown here is derived from an EMBL/GenBank/DDBJ whole genome shotgun (WGS) entry which is preliminary data.</text>
</comment>
<dbReference type="SUPFAM" id="SSF50891">
    <property type="entry name" value="Cyclophilin-like"/>
    <property type="match status" value="1"/>
</dbReference>
<dbReference type="PANTHER" id="PTHR45625:SF4">
    <property type="entry name" value="PEPTIDYLPROLYL ISOMERASE DOMAIN AND WD REPEAT-CONTAINING PROTEIN 1"/>
    <property type="match status" value="1"/>
</dbReference>
<sequence>MTTVLLETTLGNIKIKLYDNMPITAGNFKKLVSQGFYDGVIFHRVIPNFMVQGGDPTGTGMGGPGYSIPDEFVKGSSNKRGTISMANAGPNSGGSQFFLNLVDNTYLDWDKPPASSKHPVFGEIIEGMDVVDKIGNVKTARGDKPVQDVKIIKATVI</sequence>
<evidence type="ECO:0000256" key="2">
    <source>
        <dbReference type="ARBA" id="ARBA00023110"/>
    </source>
</evidence>
<dbReference type="EMBL" id="JAWDKD010000021">
    <property type="protein sequence ID" value="MDV0447557.1"/>
    <property type="molecule type" value="Genomic_DNA"/>
</dbReference>
<proteinExistence type="predicted"/>
<dbReference type="InterPro" id="IPR020892">
    <property type="entry name" value="Cyclophilin-type_PPIase_CS"/>
</dbReference>
<evidence type="ECO:0000313" key="6">
    <source>
        <dbReference type="Proteomes" id="UP001271789"/>
    </source>
</evidence>
<dbReference type="EC" id="5.2.1.8" evidence="1"/>
<dbReference type="PIRSF" id="PIRSF001467">
    <property type="entry name" value="Peptidylpro_ismrse"/>
    <property type="match status" value="1"/>
</dbReference>
<dbReference type="AlphaFoldDB" id="A0AAE4ML29"/>
<dbReference type="InterPro" id="IPR024936">
    <property type="entry name" value="Cyclophilin-type_PPIase"/>
</dbReference>
<name>A0AAE4ML29_9EURY</name>
<reference evidence="5" key="1">
    <citation type="submission" date="2023-06" db="EMBL/GenBank/DDBJ databases">
        <title>Genome sequence of Methanosarcinaceae archaeon Ag5.</title>
        <authorList>
            <person name="Protasov E."/>
            <person name="Platt K."/>
            <person name="Poehlein A."/>
            <person name="Daniel R."/>
            <person name="Brune A."/>
        </authorList>
    </citation>
    <scope>NUCLEOTIDE SEQUENCE</scope>
    <source>
        <strain evidence="5">Ag5</strain>
    </source>
</reference>
<dbReference type="CDD" id="cd00317">
    <property type="entry name" value="cyclophilin"/>
    <property type="match status" value="1"/>
</dbReference>
<dbReference type="PROSITE" id="PS50072">
    <property type="entry name" value="CSA_PPIASE_2"/>
    <property type="match status" value="1"/>
</dbReference>
<keyword evidence="6" id="KW-1185">Reference proteome</keyword>
<dbReference type="InterPro" id="IPR002130">
    <property type="entry name" value="Cyclophilin-type_PPIase_dom"/>
</dbReference>
<dbReference type="PRINTS" id="PR00153">
    <property type="entry name" value="CSAPPISMRASE"/>
</dbReference>
<keyword evidence="2" id="KW-0697">Rotamase</keyword>
<evidence type="ECO:0000313" key="5">
    <source>
        <dbReference type="EMBL" id="MDV0447557.1"/>
    </source>
</evidence>
<keyword evidence="3 5" id="KW-0413">Isomerase</keyword>
<dbReference type="InterPro" id="IPR044666">
    <property type="entry name" value="Cyclophilin_A-like"/>
</dbReference>
<dbReference type="InterPro" id="IPR029000">
    <property type="entry name" value="Cyclophilin-like_dom_sf"/>
</dbReference>
<dbReference type="GO" id="GO:0006457">
    <property type="term" value="P:protein folding"/>
    <property type="evidence" value="ECO:0007669"/>
    <property type="project" value="InterPro"/>
</dbReference>
<protein>
    <recommendedName>
        <fullName evidence="1">peptidylprolyl isomerase</fullName>
        <ecNumber evidence="1">5.2.1.8</ecNumber>
    </recommendedName>
</protein>
<evidence type="ECO:0000256" key="1">
    <source>
        <dbReference type="ARBA" id="ARBA00013194"/>
    </source>
</evidence>
<dbReference type="RefSeq" id="WP_338099999.1">
    <property type="nucleotide sequence ID" value="NZ_JAWDKD010000021.1"/>
</dbReference>
<dbReference type="Proteomes" id="UP001271789">
    <property type="component" value="Unassembled WGS sequence"/>
</dbReference>